<organism evidence="2 3">
    <name type="scientific">Sphingobium cupriresistens LL01</name>
    <dbReference type="NCBI Taxonomy" id="1420583"/>
    <lineage>
        <taxon>Bacteria</taxon>
        <taxon>Pseudomonadati</taxon>
        <taxon>Pseudomonadota</taxon>
        <taxon>Alphaproteobacteria</taxon>
        <taxon>Sphingomonadales</taxon>
        <taxon>Sphingomonadaceae</taxon>
        <taxon>Sphingobium</taxon>
    </lineage>
</organism>
<dbReference type="RefSeq" id="WP_169793977.1">
    <property type="nucleotide sequence ID" value="NZ_KQ130441.1"/>
</dbReference>
<dbReference type="PATRIC" id="fig|1420583.3.peg.4545"/>
<sequence length="131" mass="14029">METIDLTPTWGEIGLLYVRLAESGETKALTEMRGEVARAFAASQALTAIMGDLPAELRDRTRIIIGEELAKQGFPGDRPPSDSGDAGAVDRGTATKAIEQAFGGKPAPIMLDEAWEWDRAAKKQAGENGEQ</sequence>
<evidence type="ECO:0000313" key="3">
    <source>
        <dbReference type="Proteomes" id="UP000052232"/>
    </source>
</evidence>
<keyword evidence="3" id="KW-1185">Reference proteome</keyword>
<dbReference type="EMBL" id="JACT01000010">
    <property type="protein sequence ID" value="KMS51199.1"/>
    <property type="molecule type" value="Genomic_DNA"/>
</dbReference>
<comment type="caution">
    <text evidence="2">The sequence shown here is derived from an EMBL/GenBank/DDBJ whole genome shotgun (WGS) entry which is preliminary data.</text>
</comment>
<evidence type="ECO:0000256" key="1">
    <source>
        <dbReference type="SAM" id="MobiDB-lite"/>
    </source>
</evidence>
<dbReference type="Proteomes" id="UP000052232">
    <property type="component" value="Unassembled WGS sequence"/>
</dbReference>
<reference evidence="2 3" key="1">
    <citation type="journal article" date="2015" name="G3 (Bethesda)">
        <title>Insights into Ongoing Evolution of the Hexachlorocyclohexane Catabolic Pathway from Comparative Genomics of Ten Sphingomonadaceae Strains.</title>
        <authorList>
            <person name="Pearce S.L."/>
            <person name="Oakeshott J.G."/>
            <person name="Pandey G."/>
        </authorList>
    </citation>
    <scope>NUCLEOTIDE SEQUENCE [LARGE SCALE GENOMIC DNA]</scope>
    <source>
        <strain evidence="2 3">LL01</strain>
    </source>
</reference>
<dbReference type="STRING" id="1420583.V473_11255"/>
<proteinExistence type="predicted"/>
<evidence type="ECO:0000313" key="2">
    <source>
        <dbReference type="EMBL" id="KMS51199.1"/>
    </source>
</evidence>
<feature type="region of interest" description="Disordered" evidence="1">
    <location>
        <begin position="68"/>
        <end position="107"/>
    </location>
</feature>
<name>A0A0J7XHS2_9SPHN</name>
<protein>
    <submittedName>
        <fullName evidence="2">Uncharacterized protein</fullName>
    </submittedName>
</protein>
<dbReference type="AlphaFoldDB" id="A0A0J7XHS2"/>
<gene>
    <name evidence="2" type="ORF">V473_11255</name>
</gene>
<accession>A0A0J7XHS2</accession>